<accession>A0A0A8Y2R0</accession>
<name>A0A0A8Y2R0_ARUDO</name>
<proteinExistence type="predicted"/>
<evidence type="ECO:0000313" key="2">
    <source>
        <dbReference type="EMBL" id="JAD18057.1"/>
    </source>
</evidence>
<sequence length="34" mass="3683">MAGLERLVPDMPPPRDGRRAARQGQRRGPNQAAG</sequence>
<reference evidence="2" key="1">
    <citation type="submission" date="2014-09" db="EMBL/GenBank/DDBJ databases">
        <authorList>
            <person name="Magalhaes I.L.F."/>
            <person name="Oliveira U."/>
            <person name="Santos F.R."/>
            <person name="Vidigal T.H.D.A."/>
            <person name="Brescovit A.D."/>
            <person name="Santos A.J."/>
        </authorList>
    </citation>
    <scope>NUCLEOTIDE SEQUENCE</scope>
    <source>
        <tissue evidence="2">Shoot tissue taken approximately 20 cm above the soil surface</tissue>
    </source>
</reference>
<reference evidence="2" key="2">
    <citation type="journal article" date="2015" name="Data Brief">
        <title>Shoot transcriptome of the giant reed, Arundo donax.</title>
        <authorList>
            <person name="Barrero R.A."/>
            <person name="Guerrero F.D."/>
            <person name="Moolhuijzen P."/>
            <person name="Goolsby J.A."/>
            <person name="Tidwell J."/>
            <person name="Bellgard S.E."/>
            <person name="Bellgard M.I."/>
        </authorList>
    </citation>
    <scope>NUCLEOTIDE SEQUENCE</scope>
    <source>
        <tissue evidence="2">Shoot tissue taken approximately 20 cm above the soil surface</tissue>
    </source>
</reference>
<organism evidence="2">
    <name type="scientific">Arundo donax</name>
    <name type="common">Giant reed</name>
    <name type="synonym">Donax arundinaceus</name>
    <dbReference type="NCBI Taxonomy" id="35708"/>
    <lineage>
        <taxon>Eukaryota</taxon>
        <taxon>Viridiplantae</taxon>
        <taxon>Streptophyta</taxon>
        <taxon>Embryophyta</taxon>
        <taxon>Tracheophyta</taxon>
        <taxon>Spermatophyta</taxon>
        <taxon>Magnoliopsida</taxon>
        <taxon>Liliopsida</taxon>
        <taxon>Poales</taxon>
        <taxon>Poaceae</taxon>
        <taxon>PACMAD clade</taxon>
        <taxon>Arundinoideae</taxon>
        <taxon>Arundineae</taxon>
        <taxon>Arundo</taxon>
    </lineage>
</organism>
<feature type="region of interest" description="Disordered" evidence="1">
    <location>
        <begin position="1"/>
        <end position="34"/>
    </location>
</feature>
<protein>
    <submittedName>
        <fullName evidence="2">Uncharacterized protein</fullName>
    </submittedName>
</protein>
<dbReference type="AlphaFoldDB" id="A0A0A8Y2R0"/>
<dbReference type="EMBL" id="GBRH01279838">
    <property type="protein sequence ID" value="JAD18057.1"/>
    <property type="molecule type" value="Transcribed_RNA"/>
</dbReference>
<evidence type="ECO:0000256" key="1">
    <source>
        <dbReference type="SAM" id="MobiDB-lite"/>
    </source>
</evidence>